<keyword evidence="5" id="KW-1185">Reference proteome</keyword>
<dbReference type="HOGENOM" id="CLU_633477_0_0_1"/>
<evidence type="ECO:0000256" key="2">
    <source>
        <dbReference type="SAM" id="MobiDB-lite"/>
    </source>
</evidence>
<protein>
    <submittedName>
        <fullName evidence="3 4">Uncharacterized protein</fullName>
    </submittedName>
</protein>
<dbReference type="Proteomes" id="UP000014760">
    <property type="component" value="Unassembled WGS sequence"/>
</dbReference>
<proteinExistence type="predicted"/>
<dbReference type="AlphaFoldDB" id="R7TV22"/>
<dbReference type="EMBL" id="AMQN01010897">
    <property type="status" value="NOT_ANNOTATED_CDS"/>
    <property type="molecule type" value="Genomic_DNA"/>
</dbReference>
<feature type="coiled-coil region" evidence="1">
    <location>
        <begin position="344"/>
        <end position="380"/>
    </location>
</feature>
<dbReference type="EMBL" id="KB308560">
    <property type="protein sequence ID" value="ELT97432.1"/>
    <property type="molecule type" value="Genomic_DNA"/>
</dbReference>
<feature type="compositionally biased region" description="Basic and acidic residues" evidence="2">
    <location>
        <begin position="275"/>
        <end position="301"/>
    </location>
</feature>
<accession>R7TV22</accession>
<reference evidence="3 5" key="2">
    <citation type="journal article" date="2013" name="Nature">
        <title>Insights into bilaterian evolution from three spiralian genomes.</title>
        <authorList>
            <person name="Simakov O."/>
            <person name="Marletaz F."/>
            <person name="Cho S.J."/>
            <person name="Edsinger-Gonzales E."/>
            <person name="Havlak P."/>
            <person name="Hellsten U."/>
            <person name="Kuo D.H."/>
            <person name="Larsson T."/>
            <person name="Lv J."/>
            <person name="Arendt D."/>
            <person name="Savage R."/>
            <person name="Osoegawa K."/>
            <person name="de Jong P."/>
            <person name="Grimwood J."/>
            <person name="Chapman J.A."/>
            <person name="Shapiro H."/>
            <person name="Aerts A."/>
            <person name="Otillar R.P."/>
            <person name="Terry A.Y."/>
            <person name="Boore J.L."/>
            <person name="Grigoriev I.V."/>
            <person name="Lindberg D.R."/>
            <person name="Seaver E.C."/>
            <person name="Weisblat D.A."/>
            <person name="Putnam N.H."/>
            <person name="Rokhsar D.S."/>
        </authorList>
    </citation>
    <scope>NUCLEOTIDE SEQUENCE</scope>
    <source>
        <strain evidence="3 5">I ESC-2004</strain>
    </source>
</reference>
<evidence type="ECO:0000313" key="3">
    <source>
        <dbReference type="EMBL" id="ELT97432.1"/>
    </source>
</evidence>
<reference evidence="4" key="3">
    <citation type="submission" date="2015-06" db="UniProtKB">
        <authorList>
            <consortium name="EnsemblMetazoa"/>
        </authorList>
    </citation>
    <scope>IDENTIFICATION</scope>
</reference>
<keyword evidence="1" id="KW-0175">Coiled coil</keyword>
<feature type="region of interest" description="Disordered" evidence="2">
    <location>
        <begin position="261"/>
        <end position="329"/>
    </location>
</feature>
<evidence type="ECO:0000256" key="1">
    <source>
        <dbReference type="SAM" id="Coils"/>
    </source>
</evidence>
<dbReference type="EnsemblMetazoa" id="CapteT194923">
    <property type="protein sequence ID" value="CapteP194923"/>
    <property type="gene ID" value="CapteG194923"/>
</dbReference>
<sequence length="433" mass="49312">MTACKSRFRVVGSIAFVFTNDTERAEPGSSKMPFGTGKKRCPSPCHAENGLRQKFCVKCSRSFVEASEMRKMAKRAKMLQRGREMHQRNVSTILNGIQAKMIQLSGAGYQCVLISHKPSTRRLSLIPGCKEMDAVLPILLKVLKTIGIFDESFVSSESELLVQSAPGTRADVAQARPTPNEAEQETVIRIGGTDSAVSGSTVSQERPLAGDSRVNLEMDLPTAEEMEPRVREEVLRKSVEEMESRVLQEVEMVTLKEMQRLTNEKKRKKGMGGEGVREEETERRDKRRKMDEKNQAKEGAEGRLIGVQRDPSDDSEKGEKEKTAIHNAGDVERRIEERLERRITSNLERRVKEMVEKRSKEEMERRIEEAVERYAIEDMERVVKEALERRATGDIERRVEEVVERCATENLTRREREKPGNKMTFKTLKNAVE</sequence>
<feature type="compositionally biased region" description="Basic and acidic residues" evidence="2">
    <location>
        <begin position="310"/>
        <end position="329"/>
    </location>
</feature>
<gene>
    <name evidence="3" type="ORF">CAPTEDRAFT_194923</name>
</gene>
<organism evidence="3">
    <name type="scientific">Capitella teleta</name>
    <name type="common">Polychaete worm</name>
    <dbReference type="NCBI Taxonomy" id="283909"/>
    <lineage>
        <taxon>Eukaryota</taxon>
        <taxon>Metazoa</taxon>
        <taxon>Spiralia</taxon>
        <taxon>Lophotrochozoa</taxon>
        <taxon>Annelida</taxon>
        <taxon>Polychaeta</taxon>
        <taxon>Sedentaria</taxon>
        <taxon>Scolecida</taxon>
        <taxon>Capitellidae</taxon>
        <taxon>Capitella</taxon>
    </lineage>
</organism>
<reference evidence="5" key="1">
    <citation type="submission" date="2012-12" db="EMBL/GenBank/DDBJ databases">
        <authorList>
            <person name="Hellsten U."/>
            <person name="Grimwood J."/>
            <person name="Chapman J.A."/>
            <person name="Shapiro H."/>
            <person name="Aerts A."/>
            <person name="Otillar R.P."/>
            <person name="Terry A.Y."/>
            <person name="Boore J.L."/>
            <person name="Simakov O."/>
            <person name="Marletaz F."/>
            <person name="Cho S.-J."/>
            <person name="Edsinger-Gonzales E."/>
            <person name="Havlak P."/>
            <person name="Kuo D.-H."/>
            <person name="Larsson T."/>
            <person name="Lv J."/>
            <person name="Arendt D."/>
            <person name="Savage R."/>
            <person name="Osoegawa K."/>
            <person name="de Jong P."/>
            <person name="Lindberg D.R."/>
            <person name="Seaver E.C."/>
            <person name="Weisblat D.A."/>
            <person name="Putnam N.H."/>
            <person name="Grigoriev I.V."/>
            <person name="Rokhsar D.S."/>
        </authorList>
    </citation>
    <scope>NUCLEOTIDE SEQUENCE</scope>
    <source>
        <strain evidence="5">I ESC-2004</strain>
    </source>
</reference>
<feature type="region of interest" description="Disordered" evidence="2">
    <location>
        <begin position="413"/>
        <end position="433"/>
    </location>
</feature>
<evidence type="ECO:0000313" key="5">
    <source>
        <dbReference type="Proteomes" id="UP000014760"/>
    </source>
</evidence>
<evidence type="ECO:0000313" key="4">
    <source>
        <dbReference type="EnsemblMetazoa" id="CapteP194923"/>
    </source>
</evidence>
<name>R7TV22_CAPTE</name>